<reference evidence="2 3" key="1">
    <citation type="journal article" date="2019" name="Environ. Microbiol.">
        <title>Species interactions and distinct microbial communities in high Arctic permafrost affected cryosols are associated with the CH4 and CO2 gas fluxes.</title>
        <authorList>
            <person name="Altshuler I."/>
            <person name="Hamel J."/>
            <person name="Turney S."/>
            <person name="Magnuson E."/>
            <person name="Levesque R."/>
            <person name="Greer C."/>
            <person name="Whyte L.G."/>
        </authorList>
    </citation>
    <scope>NUCLEOTIDE SEQUENCE [LARGE SCALE GENOMIC DNA]</scope>
    <source>
        <strain evidence="2 3">S9.3B</strain>
    </source>
</reference>
<gene>
    <name evidence="2" type="ORF">EAH89_16605</name>
</gene>
<dbReference type="SUPFAM" id="SSF53756">
    <property type="entry name" value="UDP-Glycosyltransferase/glycogen phosphorylase"/>
    <property type="match status" value="1"/>
</dbReference>
<dbReference type="Proteomes" id="UP000317078">
    <property type="component" value="Unassembled WGS sequence"/>
</dbReference>
<evidence type="ECO:0000313" key="3">
    <source>
        <dbReference type="Proteomes" id="UP000317078"/>
    </source>
</evidence>
<evidence type="ECO:0000313" key="2">
    <source>
        <dbReference type="EMBL" id="TPG53370.1"/>
    </source>
</evidence>
<evidence type="ECO:0000259" key="1">
    <source>
        <dbReference type="Pfam" id="PF13524"/>
    </source>
</evidence>
<dbReference type="AlphaFoldDB" id="A0A502FVF1"/>
<proteinExistence type="predicted"/>
<comment type="caution">
    <text evidence="2">The sequence shown here is derived from an EMBL/GenBank/DDBJ whole genome shotgun (WGS) entry which is preliminary data.</text>
</comment>
<protein>
    <recommendedName>
        <fullName evidence="1">Spore protein YkvP/CgeB glycosyl transferase-like domain-containing protein</fullName>
    </recommendedName>
</protein>
<organism evidence="2 3">
    <name type="scientific">Muricoccus nepalensis</name>
    <dbReference type="NCBI Taxonomy" id="1854500"/>
    <lineage>
        <taxon>Bacteria</taxon>
        <taxon>Pseudomonadati</taxon>
        <taxon>Pseudomonadota</taxon>
        <taxon>Alphaproteobacteria</taxon>
        <taxon>Acetobacterales</taxon>
        <taxon>Roseomonadaceae</taxon>
        <taxon>Muricoccus</taxon>
    </lineage>
</organism>
<dbReference type="InterPro" id="IPR055259">
    <property type="entry name" value="YkvP/CgeB_Glyco_trans-like"/>
</dbReference>
<sequence>MRIAFYGSSLLSSYWNGAATYYRGMLRDLAARGHSIVFYEPDAFGRQQHRDIEPPPWAEVRVYDATEGALRAVMAEAARADVVVKASGVGVFDDELIAGVMAAARPEAIRIFWDVDAPATLAEIQPAPDHALRRALPSLDFVLTYGGGPPVVAAYEALGARRCIPIYNALDPETHHPVPPDPRFAADLSFLANRLPDREARVEAFFLDAAARLPERSFLLGGNGWDGKPMSPNVRRIGHVGTRDHNAFNTSSLAVLNVARDSMASVGYSPATRVFEAAGAGACLITDAWVGLDLFLRDGEEALVARDGAEVAEHLRALTPARARAIGEAARRRVLEGHTYARRGAEVDALLRREAAAIAAQGARA</sequence>
<accession>A0A502FVF1</accession>
<dbReference type="Pfam" id="PF13524">
    <property type="entry name" value="Glyco_trans_1_2"/>
    <property type="match status" value="1"/>
</dbReference>
<keyword evidence="3" id="KW-1185">Reference proteome</keyword>
<feature type="domain" description="Spore protein YkvP/CgeB glycosyl transferase-like" evidence="1">
    <location>
        <begin position="204"/>
        <end position="346"/>
    </location>
</feature>
<dbReference type="OrthoDB" id="9774625at2"/>
<dbReference type="RefSeq" id="WP_140884853.1">
    <property type="nucleotide sequence ID" value="NZ_RCZP01000017.1"/>
</dbReference>
<dbReference type="EMBL" id="RCZP01000017">
    <property type="protein sequence ID" value="TPG53370.1"/>
    <property type="molecule type" value="Genomic_DNA"/>
</dbReference>
<name>A0A502FVF1_9PROT</name>
<dbReference type="Gene3D" id="3.40.50.2000">
    <property type="entry name" value="Glycogen Phosphorylase B"/>
    <property type="match status" value="1"/>
</dbReference>